<evidence type="ECO:0000313" key="1">
    <source>
        <dbReference type="EMBL" id="BCB84858.1"/>
    </source>
</evidence>
<evidence type="ECO:0000313" key="2">
    <source>
        <dbReference type="Proteomes" id="UP000503011"/>
    </source>
</evidence>
<protein>
    <submittedName>
        <fullName evidence="1">Uncharacterized protein</fullName>
    </submittedName>
</protein>
<dbReference type="Proteomes" id="UP000503011">
    <property type="component" value="Chromosome"/>
</dbReference>
<dbReference type="KEGG" id="psuu:Psuf_021710"/>
<reference evidence="1 2" key="1">
    <citation type="submission" date="2020-03" db="EMBL/GenBank/DDBJ databases">
        <title>Whole genome shotgun sequence of Phytohabitans suffuscus NBRC 105367.</title>
        <authorList>
            <person name="Komaki H."/>
            <person name="Tamura T."/>
        </authorList>
    </citation>
    <scope>NUCLEOTIDE SEQUENCE [LARGE SCALE GENOMIC DNA]</scope>
    <source>
        <strain evidence="1 2">NBRC 105367</strain>
    </source>
</reference>
<organism evidence="1 2">
    <name type="scientific">Phytohabitans suffuscus</name>
    <dbReference type="NCBI Taxonomy" id="624315"/>
    <lineage>
        <taxon>Bacteria</taxon>
        <taxon>Bacillati</taxon>
        <taxon>Actinomycetota</taxon>
        <taxon>Actinomycetes</taxon>
        <taxon>Micromonosporales</taxon>
        <taxon>Micromonosporaceae</taxon>
    </lineage>
</organism>
<reference evidence="1 2" key="2">
    <citation type="submission" date="2020-03" db="EMBL/GenBank/DDBJ databases">
        <authorList>
            <person name="Ichikawa N."/>
            <person name="Kimura A."/>
            <person name="Kitahashi Y."/>
            <person name="Uohara A."/>
        </authorList>
    </citation>
    <scope>NUCLEOTIDE SEQUENCE [LARGE SCALE GENOMIC DNA]</scope>
    <source>
        <strain evidence="1 2">NBRC 105367</strain>
    </source>
</reference>
<dbReference type="RefSeq" id="WP_232074685.1">
    <property type="nucleotide sequence ID" value="NZ_AP022871.1"/>
</dbReference>
<dbReference type="AlphaFoldDB" id="A0A6F8YFV4"/>
<accession>A0A6F8YFV4</accession>
<keyword evidence="2" id="KW-1185">Reference proteome</keyword>
<proteinExistence type="predicted"/>
<sequence>MQRVKVYNCVAGFARLYATPNPNPNGAQPEGDQFFLRFTGGTGSC</sequence>
<name>A0A6F8YFV4_9ACTN</name>
<dbReference type="EMBL" id="AP022871">
    <property type="protein sequence ID" value="BCB84858.1"/>
    <property type="molecule type" value="Genomic_DNA"/>
</dbReference>
<gene>
    <name evidence="1" type="ORF">Psuf_021710</name>
</gene>